<organism evidence="1 2">
    <name type="scientific">Haloquadratum walsbyi J07HQW1</name>
    <dbReference type="NCBI Taxonomy" id="1238424"/>
    <lineage>
        <taxon>Archaea</taxon>
        <taxon>Methanobacteriati</taxon>
        <taxon>Methanobacteriota</taxon>
        <taxon>Stenosarchaea group</taxon>
        <taxon>Halobacteria</taxon>
        <taxon>Halobacteriales</taxon>
        <taxon>Haloferacaceae</taxon>
        <taxon>Haloquadratum</taxon>
    </lineage>
</organism>
<evidence type="ECO:0000313" key="1">
    <source>
        <dbReference type="EMBL" id="ERG91241.1"/>
    </source>
</evidence>
<dbReference type="Proteomes" id="UP000030649">
    <property type="component" value="Unassembled WGS sequence"/>
</dbReference>
<accession>U1PGI1</accession>
<evidence type="ECO:0000313" key="2">
    <source>
        <dbReference type="Proteomes" id="UP000030649"/>
    </source>
</evidence>
<name>U1PGI1_9EURY</name>
<reference evidence="1 2" key="1">
    <citation type="journal article" date="2013" name="PLoS ONE">
        <title>Assembly-driven community genomics of a hypersaline microbial ecosystem.</title>
        <authorList>
            <person name="Podell S."/>
            <person name="Ugalde J.A."/>
            <person name="Narasingarao P."/>
            <person name="Banfield J.F."/>
            <person name="Heidelberg K.B."/>
            <person name="Allen E.E."/>
        </authorList>
    </citation>
    <scope>NUCLEOTIDE SEQUENCE [LARGE SCALE GENOMIC DNA]</scope>
    <source>
        <strain evidence="2">J07HQW1</strain>
    </source>
</reference>
<dbReference type="HOGENOM" id="CLU_1412340_0_0_2"/>
<gene>
    <name evidence="1" type="ORF">J07HQW1_01275</name>
</gene>
<sequence length="192" mass="22124">MRPEWADETASGPIYGDPNEGLVHRKGVEVAANKLLKNAWTYDHRGRYYGRSYYPEDDRGEACHDFHIQTADHLHDIGIEVLTANNNADYLVQKWERFAEEDRLTLWLFDGRDTACRMFNALDKRGRLYLDGGQFSTPANWSAQAINHKLWRSESNYGRTEISDVVHTVTGVLEGDDETLHNMFSDYYSNTS</sequence>
<dbReference type="AlphaFoldDB" id="U1PGI1"/>
<proteinExistence type="predicted"/>
<dbReference type="STRING" id="1238424.J07HQW1_01275"/>
<dbReference type="EMBL" id="KE356560">
    <property type="protein sequence ID" value="ERG91241.1"/>
    <property type="molecule type" value="Genomic_DNA"/>
</dbReference>
<protein>
    <submittedName>
        <fullName evidence="1">Uncharacterized protein</fullName>
    </submittedName>
</protein>